<dbReference type="InterPro" id="IPR012340">
    <property type="entry name" value="NA-bd_OB-fold"/>
</dbReference>
<evidence type="ECO:0000256" key="4">
    <source>
        <dbReference type="PROSITE-ProRule" id="PRU01024"/>
    </source>
</evidence>
<sequence length="425" mass="46069">MHPNGESSDISKQVRALRPAHGGTCFSLVDGRPLFISGTIPGELVDVRVDSRRSKVSYGSAINILEPSAHRVPHIWTEAQAKGVGGADLGHVGLDYQREWKTEVIKDQLARVGGASTLQRVGDAVGEDALRVRPASDPRALNWRTRVDFEVSPAGRLAMKKETSNELVEIETMPLAVESILELGILLDSPWKQYLRPGKKVRIVAPNHGGRRVVIGNQVFNAANRRVTDRADWEVRARGTVEKFSVAASGFWQAHVSAPADLVELVLDGARVQEGDAVIELYAGAGLFTKFLGRELGPRGAIVSIEGSKEAVGFARQNLRGVEVDRDLRFGRVNSKSIMRAWSDLGERPYAIVLDPPRSGAGQDVINAIAAVGSSRVVLVSCDPAAGARDLAGLFDAGYQLESFNALDLFPQTHHVEMVSVLTRK</sequence>
<dbReference type="InterPro" id="IPR030391">
    <property type="entry name" value="MeTrfase_TrmA_CS"/>
</dbReference>
<feature type="active site" description="Nucleophile" evidence="4">
    <location>
        <position position="382"/>
    </location>
</feature>
<gene>
    <name evidence="5" type="ORF">HMPREF9238_00136</name>
</gene>
<evidence type="ECO:0000313" key="5">
    <source>
        <dbReference type="EMBL" id="EPD30398.1"/>
    </source>
</evidence>
<keyword evidence="1 4" id="KW-0489">Methyltransferase</keyword>
<keyword evidence="6" id="KW-1185">Reference proteome</keyword>
<dbReference type="PANTHER" id="PTHR11061:SF30">
    <property type="entry name" value="TRNA (URACIL(54)-C(5))-METHYLTRANSFERASE"/>
    <property type="match status" value="1"/>
</dbReference>
<dbReference type="GO" id="GO:0070041">
    <property type="term" value="F:rRNA (uridine-C5-)-methyltransferase activity"/>
    <property type="evidence" value="ECO:0007669"/>
    <property type="project" value="TreeGrafter"/>
</dbReference>
<dbReference type="Gene3D" id="2.40.50.140">
    <property type="entry name" value="Nucleic acid-binding proteins"/>
    <property type="match status" value="1"/>
</dbReference>
<dbReference type="OrthoDB" id="9804590at2"/>
<protein>
    <recommendedName>
        <fullName evidence="7">TRAM domain-containing protein</fullName>
    </recommendedName>
</protein>
<proteinExistence type="inferred from homology"/>
<evidence type="ECO:0000256" key="1">
    <source>
        <dbReference type="ARBA" id="ARBA00022603"/>
    </source>
</evidence>
<feature type="binding site" evidence="4">
    <location>
        <position position="355"/>
    </location>
    <ligand>
        <name>S-adenosyl-L-methionine</name>
        <dbReference type="ChEBI" id="CHEBI:59789"/>
    </ligand>
</feature>
<name>A0A9W5RDE0_9ACTO</name>
<feature type="binding site" evidence="4">
    <location>
        <position position="282"/>
    </location>
    <ligand>
        <name>S-adenosyl-L-methionine</name>
        <dbReference type="ChEBI" id="CHEBI:59789"/>
    </ligand>
</feature>
<dbReference type="PANTHER" id="PTHR11061">
    <property type="entry name" value="RNA M5U METHYLTRANSFERASE"/>
    <property type="match status" value="1"/>
</dbReference>
<accession>A0A9W5RDE0</accession>
<dbReference type="RefSeq" id="WP_016443510.1">
    <property type="nucleotide sequence ID" value="NZ_KE150266.1"/>
</dbReference>
<evidence type="ECO:0000256" key="2">
    <source>
        <dbReference type="ARBA" id="ARBA00022679"/>
    </source>
</evidence>
<reference evidence="5 6" key="1">
    <citation type="submission" date="2013-05" db="EMBL/GenBank/DDBJ databases">
        <title>The Genome Sequence of Actinomyces europaeus ACS-120-V-COL10B.</title>
        <authorList>
            <consortium name="The Broad Institute Genomics Platform"/>
            <person name="Earl A."/>
            <person name="Ward D."/>
            <person name="Feldgarden M."/>
            <person name="Gevers D."/>
            <person name="Saerens B."/>
            <person name="Vaneechoutte M."/>
            <person name="Walker B."/>
            <person name="Young S."/>
            <person name="Zeng Q."/>
            <person name="Gargeya S."/>
            <person name="Fitzgerald M."/>
            <person name="Haas B."/>
            <person name="Abouelleil A."/>
            <person name="Allen A.W."/>
            <person name="Alvarado L."/>
            <person name="Arachchi H.M."/>
            <person name="Berlin A.M."/>
            <person name="Chapman S.B."/>
            <person name="Gainer-Dewar J."/>
            <person name="Goldberg J."/>
            <person name="Griggs A."/>
            <person name="Gujja S."/>
            <person name="Hansen M."/>
            <person name="Howarth C."/>
            <person name="Imamovic A."/>
            <person name="Ireland A."/>
            <person name="Larimer J."/>
            <person name="McCowan C."/>
            <person name="Murphy C."/>
            <person name="Pearson M."/>
            <person name="Poon T.W."/>
            <person name="Priest M."/>
            <person name="Roberts A."/>
            <person name="Saif S."/>
            <person name="Shea T."/>
            <person name="Sisk P."/>
            <person name="Sykes S."/>
            <person name="Wortman J."/>
            <person name="Nusbaum C."/>
            <person name="Birren B."/>
        </authorList>
    </citation>
    <scope>NUCLEOTIDE SEQUENCE [LARGE SCALE GENOMIC DNA]</scope>
    <source>
        <strain evidence="5 6">ACS-120-V-Col10b</strain>
    </source>
</reference>
<dbReference type="Pfam" id="PF05958">
    <property type="entry name" value="tRNA_U5-meth_tr"/>
    <property type="match status" value="1"/>
</dbReference>
<dbReference type="AlphaFoldDB" id="A0A9W5RDE0"/>
<keyword evidence="2 4" id="KW-0808">Transferase</keyword>
<dbReference type="SUPFAM" id="SSF50249">
    <property type="entry name" value="Nucleic acid-binding proteins"/>
    <property type="match status" value="1"/>
</dbReference>
<comment type="caution">
    <text evidence="5">The sequence shown here is derived from an EMBL/GenBank/DDBJ whole genome shotgun (WGS) entry which is preliminary data.</text>
</comment>
<dbReference type="Gene3D" id="3.40.50.150">
    <property type="entry name" value="Vaccinia Virus protein VP39"/>
    <property type="match status" value="1"/>
</dbReference>
<evidence type="ECO:0008006" key="7">
    <source>
        <dbReference type="Google" id="ProtNLM"/>
    </source>
</evidence>
<organism evidence="5 6">
    <name type="scientific">Gleimia europaea ACS-120-V-Col10b</name>
    <dbReference type="NCBI Taxonomy" id="883069"/>
    <lineage>
        <taxon>Bacteria</taxon>
        <taxon>Bacillati</taxon>
        <taxon>Actinomycetota</taxon>
        <taxon>Actinomycetes</taxon>
        <taxon>Actinomycetales</taxon>
        <taxon>Actinomycetaceae</taxon>
        <taxon>Gleimia</taxon>
    </lineage>
</organism>
<keyword evidence="3 4" id="KW-0949">S-adenosyl-L-methionine</keyword>
<evidence type="ECO:0000313" key="6">
    <source>
        <dbReference type="Proteomes" id="UP000014387"/>
    </source>
</evidence>
<dbReference type="InterPro" id="IPR029063">
    <property type="entry name" value="SAM-dependent_MTases_sf"/>
</dbReference>
<dbReference type="GO" id="GO:0070475">
    <property type="term" value="P:rRNA base methylation"/>
    <property type="evidence" value="ECO:0007669"/>
    <property type="project" value="TreeGrafter"/>
</dbReference>
<feature type="binding site" evidence="4">
    <location>
        <position position="306"/>
    </location>
    <ligand>
        <name>S-adenosyl-L-methionine</name>
        <dbReference type="ChEBI" id="CHEBI:59789"/>
    </ligand>
</feature>
<dbReference type="InterPro" id="IPR010280">
    <property type="entry name" value="U5_MeTrfase_fam"/>
</dbReference>
<evidence type="ECO:0000256" key="3">
    <source>
        <dbReference type="ARBA" id="ARBA00022691"/>
    </source>
</evidence>
<feature type="binding site" evidence="4">
    <location>
        <position position="253"/>
    </location>
    <ligand>
        <name>S-adenosyl-L-methionine</name>
        <dbReference type="ChEBI" id="CHEBI:59789"/>
    </ligand>
</feature>
<dbReference type="EMBL" id="AGWN01000001">
    <property type="protein sequence ID" value="EPD30398.1"/>
    <property type="molecule type" value="Genomic_DNA"/>
</dbReference>
<comment type="similarity">
    <text evidence="4">Belongs to the class I-like SAM-binding methyltransferase superfamily. RNA M5U methyltransferase family.</text>
</comment>
<dbReference type="Proteomes" id="UP000014387">
    <property type="component" value="Unassembled WGS sequence"/>
</dbReference>
<dbReference type="SUPFAM" id="SSF53335">
    <property type="entry name" value="S-adenosyl-L-methionine-dependent methyltransferases"/>
    <property type="match status" value="1"/>
</dbReference>
<dbReference type="PROSITE" id="PS01231">
    <property type="entry name" value="TRMA_2"/>
    <property type="match status" value="1"/>
</dbReference>
<dbReference type="PROSITE" id="PS51687">
    <property type="entry name" value="SAM_MT_RNA_M5U"/>
    <property type="match status" value="1"/>
</dbReference>